<evidence type="ECO:0000313" key="2">
    <source>
        <dbReference type="Proteomes" id="UP000502113"/>
    </source>
</evidence>
<reference evidence="2" key="1">
    <citation type="submission" date="2020-02" db="EMBL/GenBank/DDBJ databases">
        <authorList>
            <person name="Olsen N.S."/>
            <person name="Forero-Junco L."/>
            <person name="Kot W."/>
            <person name="Hansen L.H."/>
        </authorList>
    </citation>
    <scope>NUCLEOTIDE SEQUENCE [LARGE SCALE GENOMIC DNA]</scope>
</reference>
<sequence length="51" mass="5444">MEQIFIVHVKTVNGNKHLLPISAASEEDAAQQAINSSSLIVEIVGVDKNGK</sequence>
<gene>
    <name evidence="1" type="ORF">vipetofem_1</name>
</gene>
<accession>A0A6G9LMR0</accession>
<name>A0A6G9LMR0_9CAUD</name>
<dbReference type="EMBL" id="MT119361">
    <property type="protein sequence ID" value="QIQ66299.1"/>
    <property type="molecule type" value="Genomic_DNA"/>
</dbReference>
<dbReference type="Proteomes" id="UP000502113">
    <property type="component" value="Segment"/>
</dbReference>
<organism evidence="1 2">
    <name type="scientific">Enterococcus phage vipetofem</name>
    <dbReference type="NCBI Taxonomy" id="2719594"/>
    <lineage>
        <taxon>Viruses</taxon>
        <taxon>Duplodnaviria</taxon>
        <taxon>Heunggongvirae</taxon>
        <taxon>Uroviricota</taxon>
        <taxon>Caudoviricetes</taxon>
        <taxon>Andrewesvirinae</taxon>
        <taxon>Vipetofemvirus</taxon>
        <taxon>Vipetofemvirus vipetofem</taxon>
    </lineage>
</organism>
<proteinExistence type="predicted"/>
<keyword evidence="2" id="KW-1185">Reference proteome</keyword>
<protein>
    <submittedName>
        <fullName evidence="1">Uncharacterized protein</fullName>
    </submittedName>
</protein>
<evidence type="ECO:0000313" key="1">
    <source>
        <dbReference type="EMBL" id="QIQ66299.1"/>
    </source>
</evidence>